<dbReference type="PANTHER" id="PTHR24320:SF281">
    <property type="entry name" value="SHORT CHAIN DEHYDROGENASE_REDUCTASE FAMILY PROTEIN (AFU_ORTHOLOGUE AFUA_5G14310)"/>
    <property type="match status" value="1"/>
</dbReference>
<evidence type="ECO:0008006" key="5">
    <source>
        <dbReference type="Google" id="ProtNLM"/>
    </source>
</evidence>
<accession>A0ABQ8R939</accession>
<name>A0ABQ8R939_FUSEQ</name>
<proteinExistence type="inferred from homology"/>
<comment type="similarity">
    <text evidence="1">Belongs to the short-chain dehydrogenases/reductases (SDR) family.</text>
</comment>
<dbReference type="CDD" id="cd05327">
    <property type="entry name" value="retinol-DH_like_SDR_c_like"/>
    <property type="match status" value="1"/>
</dbReference>
<evidence type="ECO:0000256" key="2">
    <source>
        <dbReference type="ARBA" id="ARBA00023002"/>
    </source>
</evidence>
<dbReference type="Gene3D" id="3.40.50.720">
    <property type="entry name" value="NAD(P)-binding Rossmann-like Domain"/>
    <property type="match status" value="1"/>
</dbReference>
<keyword evidence="4" id="KW-1185">Reference proteome</keyword>
<dbReference type="Pfam" id="PF00106">
    <property type="entry name" value="adh_short"/>
    <property type="match status" value="1"/>
</dbReference>
<reference evidence="3" key="1">
    <citation type="submission" date="2022-09" db="EMBL/GenBank/DDBJ databases">
        <title>Fusarium specimens isolated from Avocado Roots.</title>
        <authorList>
            <person name="Stajich J."/>
            <person name="Roper C."/>
            <person name="Heimlech-Rivalta G."/>
        </authorList>
    </citation>
    <scope>NUCLEOTIDE SEQUENCE</scope>
    <source>
        <strain evidence="3">CF00095</strain>
    </source>
</reference>
<sequence>MQSILQKTTGIGPQVIKPEHLEGRVAIVTGGALGIGYEVSRALAHAGCKVIMVNRKEEQGTAAIDAVKNETPDAKIEWKECDLGNLAQVREVFGGFRESLDRLDYLVLSAGINTNQFGLDSDGIDRHFGVNFLGHFYVCNQLWPLLRKTGNMEGVSPPRVVFEASEMHRLAQLSNVQFKNKEEINDPDLDSTARYNRTKLAMILFAKYGLAGKVIPENKDNIYALSVHPGAVSHLNHYYRATTDKKQVNTAMQQQWKDAYPGLTGKLLSWAMLAIGRDVEQGSYSALWALTSSRIEEEDLNGYYFVDPDKEGYETTQASNPELANNLWELSTSLIKEKLGNDALVDWNSS</sequence>
<dbReference type="PANTHER" id="PTHR24320">
    <property type="entry name" value="RETINOL DEHYDROGENASE"/>
    <property type="match status" value="1"/>
</dbReference>
<dbReference type="PRINTS" id="PR00081">
    <property type="entry name" value="GDHRDH"/>
</dbReference>
<dbReference type="SUPFAM" id="SSF51735">
    <property type="entry name" value="NAD(P)-binding Rossmann-fold domains"/>
    <property type="match status" value="1"/>
</dbReference>
<comment type="caution">
    <text evidence="3">The sequence shown here is derived from an EMBL/GenBank/DDBJ whole genome shotgun (WGS) entry which is preliminary data.</text>
</comment>
<dbReference type="EMBL" id="JAOQBH010000011">
    <property type="protein sequence ID" value="KAJ4129265.1"/>
    <property type="molecule type" value="Genomic_DNA"/>
</dbReference>
<dbReference type="InterPro" id="IPR036291">
    <property type="entry name" value="NAD(P)-bd_dom_sf"/>
</dbReference>
<keyword evidence="2" id="KW-0560">Oxidoreductase</keyword>
<protein>
    <recommendedName>
        <fullName evidence="5">Short-chain dehydrogenase</fullName>
    </recommendedName>
</protein>
<dbReference type="InterPro" id="IPR002347">
    <property type="entry name" value="SDR_fam"/>
</dbReference>
<evidence type="ECO:0000313" key="4">
    <source>
        <dbReference type="Proteomes" id="UP001152024"/>
    </source>
</evidence>
<organism evidence="3 4">
    <name type="scientific">Fusarium equiseti</name>
    <name type="common">Fusarium scirpi</name>
    <dbReference type="NCBI Taxonomy" id="61235"/>
    <lineage>
        <taxon>Eukaryota</taxon>
        <taxon>Fungi</taxon>
        <taxon>Dikarya</taxon>
        <taxon>Ascomycota</taxon>
        <taxon>Pezizomycotina</taxon>
        <taxon>Sordariomycetes</taxon>
        <taxon>Hypocreomycetidae</taxon>
        <taxon>Hypocreales</taxon>
        <taxon>Nectriaceae</taxon>
        <taxon>Fusarium</taxon>
        <taxon>Fusarium incarnatum-equiseti species complex</taxon>
    </lineage>
</organism>
<dbReference type="Proteomes" id="UP001152024">
    <property type="component" value="Unassembled WGS sequence"/>
</dbReference>
<evidence type="ECO:0000256" key="1">
    <source>
        <dbReference type="ARBA" id="ARBA00006484"/>
    </source>
</evidence>
<evidence type="ECO:0000313" key="3">
    <source>
        <dbReference type="EMBL" id="KAJ4129265.1"/>
    </source>
</evidence>
<gene>
    <name evidence="3" type="ORF">NW768_007800</name>
</gene>